<dbReference type="InterPro" id="IPR023346">
    <property type="entry name" value="Lysozyme-like_dom_sf"/>
</dbReference>
<name>A0A3B0UGI2_9ZZZZ</name>
<organism evidence="3">
    <name type="scientific">hydrothermal vent metagenome</name>
    <dbReference type="NCBI Taxonomy" id="652676"/>
    <lineage>
        <taxon>unclassified sequences</taxon>
        <taxon>metagenomes</taxon>
        <taxon>ecological metagenomes</taxon>
    </lineage>
</organism>
<dbReference type="GO" id="GO:0003796">
    <property type="term" value="F:lysozyme activity"/>
    <property type="evidence" value="ECO:0007669"/>
    <property type="project" value="InterPro"/>
</dbReference>
<dbReference type="EMBL" id="UOES01000240">
    <property type="protein sequence ID" value="VAW27453.1"/>
    <property type="molecule type" value="Genomic_DNA"/>
</dbReference>
<keyword evidence="2" id="KW-0081">Bacteriolytic enzyme</keyword>
<sequence>GHMTIGVGHLVPNLAAALKLNLVVGKTGAIATKEQITADYENVKKHWLANAAAPYYKKYTQLIMKKVEVNRLINQHINKFYTELKRLYPDFDDYPTEVRLALLDMIFNLGMTKLRNLFPKLNKAVKAKKWAEAAAESRRKFPVSDARNNYVRALFEAAAKNAEKTSTEN</sequence>
<dbReference type="Gene3D" id="1.10.530.40">
    <property type="match status" value="1"/>
</dbReference>
<evidence type="ECO:0000313" key="3">
    <source>
        <dbReference type="EMBL" id="VAW27453.1"/>
    </source>
</evidence>
<reference evidence="3" key="1">
    <citation type="submission" date="2018-06" db="EMBL/GenBank/DDBJ databases">
        <authorList>
            <person name="Zhirakovskaya E."/>
        </authorList>
    </citation>
    <scope>NUCLEOTIDE SEQUENCE</scope>
</reference>
<evidence type="ECO:0008006" key="4">
    <source>
        <dbReference type="Google" id="ProtNLM"/>
    </source>
</evidence>
<dbReference type="InterPro" id="IPR023347">
    <property type="entry name" value="Lysozyme_dom_sf"/>
</dbReference>
<dbReference type="SUPFAM" id="SSF53955">
    <property type="entry name" value="Lysozyme-like"/>
    <property type="match status" value="1"/>
</dbReference>
<gene>
    <name evidence="3" type="ORF">MNBD_BACTEROID06-1343</name>
</gene>
<dbReference type="GO" id="GO:0042742">
    <property type="term" value="P:defense response to bacterium"/>
    <property type="evidence" value="ECO:0007669"/>
    <property type="project" value="UniProtKB-KW"/>
</dbReference>
<accession>A0A3B0UGI2</accession>
<dbReference type="GO" id="GO:0031640">
    <property type="term" value="P:killing of cells of another organism"/>
    <property type="evidence" value="ECO:0007669"/>
    <property type="project" value="UniProtKB-KW"/>
</dbReference>
<evidence type="ECO:0000256" key="2">
    <source>
        <dbReference type="ARBA" id="ARBA00022638"/>
    </source>
</evidence>
<dbReference type="AlphaFoldDB" id="A0A3B0UGI2"/>
<evidence type="ECO:0000256" key="1">
    <source>
        <dbReference type="ARBA" id="ARBA00022529"/>
    </source>
</evidence>
<keyword evidence="1" id="KW-0929">Antimicrobial</keyword>
<protein>
    <recommendedName>
        <fullName evidence="4">Lysozyme</fullName>
    </recommendedName>
</protein>
<proteinExistence type="predicted"/>
<feature type="non-terminal residue" evidence="3">
    <location>
        <position position="1"/>
    </location>
</feature>